<keyword evidence="4 5" id="KW-0472">Membrane</keyword>
<dbReference type="GO" id="GO:0016020">
    <property type="term" value="C:membrane"/>
    <property type="evidence" value="ECO:0007669"/>
    <property type="project" value="UniProtKB-SubCell"/>
</dbReference>
<evidence type="ECO:0000259" key="6">
    <source>
        <dbReference type="Pfam" id="PF04932"/>
    </source>
</evidence>
<keyword evidence="2 5" id="KW-0812">Transmembrane</keyword>
<evidence type="ECO:0000256" key="3">
    <source>
        <dbReference type="ARBA" id="ARBA00022989"/>
    </source>
</evidence>
<feature type="transmembrane region" description="Helical" evidence="5">
    <location>
        <begin position="283"/>
        <end position="301"/>
    </location>
</feature>
<protein>
    <recommendedName>
        <fullName evidence="6">O-antigen ligase-related domain-containing protein</fullName>
    </recommendedName>
</protein>
<feature type="transmembrane region" description="Helical" evidence="5">
    <location>
        <begin position="132"/>
        <end position="153"/>
    </location>
</feature>
<dbReference type="InterPro" id="IPR051533">
    <property type="entry name" value="WaaL-like"/>
</dbReference>
<organism evidence="7 8">
    <name type="scientific">Candidatus Terrybacteria bacterium RIFCSPHIGHO2_01_FULL_48_17</name>
    <dbReference type="NCBI Taxonomy" id="1802362"/>
    <lineage>
        <taxon>Bacteria</taxon>
        <taxon>Candidatus Terryibacteriota</taxon>
    </lineage>
</organism>
<evidence type="ECO:0000256" key="2">
    <source>
        <dbReference type="ARBA" id="ARBA00022692"/>
    </source>
</evidence>
<dbReference type="Proteomes" id="UP000177629">
    <property type="component" value="Unassembled WGS sequence"/>
</dbReference>
<feature type="transmembrane region" description="Helical" evidence="5">
    <location>
        <begin position="21"/>
        <end position="39"/>
    </location>
</feature>
<sequence length="454" mass="51273">MSIPRVFLYSIFHLLSSRKEEFLLAFFVLTAPLQIRWFLKDLTQLVDVEWTQAWVWLSDFVLLALVAVWIWRGGHKATRAMWPILFSVPVFVLAALSPNPILGLWSAVKLAEGLALFSYVRANKNIAFSRASIISFVAIVTIMAVVAIAQFWLQHDLGLQKIGESELSPNLPAVAKFELPDGSKLMRAYSLAPHPNIAAVIFLAGIFVISWLYIKRGVGLVWRFSFKRLKQELVLGVSLFVLLFALAVTFSRSAWMGFVLGIGVLVAGIVIIPTLLRVYIFEALRFMLLVIAIVGLLYFAVPGMQIRTHINSQEQAVTLRKFFSEQAIEMLKEKPILGVGPGQFVEELAARHIVNLPGERLTLGPIFLQPVHNVPFLWAAEYGLPIAMLFLLFGMWLFLRKLFNIIRESGPASSLQRLLAVSLFASFVSLFMFDHFFWTLQQGRLLFFLTLAFL</sequence>
<feature type="transmembrane region" description="Helical" evidence="5">
    <location>
        <begin position="256"/>
        <end position="276"/>
    </location>
</feature>
<dbReference type="PANTHER" id="PTHR37422">
    <property type="entry name" value="TEICHURONIC ACID BIOSYNTHESIS PROTEIN TUAE"/>
    <property type="match status" value="1"/>
</dbReference>
<accession>A0A1G2PMM2</accession>
<feature type="domain" description="O-antigen ligase-related" evidence="6">
    <location>
        <begin position="238"/>
        <end position="391"/>
    </location>
</feature>
<dbReference type="EMBL" id="MHSS01000002">
    <property type="protein sequence ID" value="OHA48852.1"/>
    <property type="molecule type" value="Genomic_DNA"/>
</dbReference>
<dbReference type="InterPro" id="IPR007016">
    <property type="entry name" value="O-antigen_ligase-rel_domated"/>
</dbReference>
<feature type="transmembrane region" description="Helical" evidence="5">
    <location>
        <begin position="196"/>
        <end position="213"/>
    </location>
</feature>
<dbReference type="AlphaFoldDB" id="A0A1G2PMM2"/>
<gene>
    <name evidence="7" type="ORF">A2806_04110</name>
</gene>
<evidence type="ECO:0000256" key="5">
    <source>
        <dbReference type="SAM" id="Phobius"/>
    </source>
</evidence>
<comment type="caution">
    <text evidence="7">The sequence shown here is derived from an EMBL/GenBank/DDBJ whole genome shotgun (WGS) entry which is preliminary data.</text>
</comment>
<dbReference type="Pfam" id="PF04932">
    <property type="entry name" value="Wzy_C"/>
    <property type="match status" value="1"/>
</dbReference>
<evidence type="ECO:0000256" key="4">
    <source>
        <dbReference type="ARBA" id="ARBA00023136"/>
    </source>
</evidence>
<comment type="subcellular location">
    <subcellularLocation>
        <location evidence="1">Membrane</location>
        <topology evidence="1">Multi-pass membrane protein</topology>
    </subcellularLocation>
</comment>
<evidence type="ECO:0000256" key="1">
    <source>
        <dbReference type="ARBA" id="ARBA00004141"/>
    </source>
</evidence>
<name>A0A1G2PMM2_9BACT</name>
<feature type="transmembrane region" description="Helical" evidence="5">
    <location>
        <begin position="418"/>
        <end position="438"/>
    </location>
</feature>
<evidence type="ECO:0000313" key="8">
    <source>
        <dbReference type="Proteomes" id="UP000177629"/>
    </source>
</evidence>
<keyword evidence="3 5" id="KW-1133">Transmembrane helix</keyword>
<feature type="transmembrane region" description="Helical" evidence="5">
    <location>
        <begin position="233"/>
        <end position="250"/>
    </location>
</feature>
<reference evidence="7 8" key="1">
    <citation type="journal article" date="2016" name="Nat. Commun.">
        <title>Thousands of microbial genomes shed light on interconnected biogeochemical processes in an aquifer system.</title>
        <authorList>
            <person name="Anantharaman K."/>
            <person name="Brown C.T."/>
            <person name="Hug L.A."/>
            <person name="Sharon I."/>
            <person name="Castelle C.J."/>
            <person name="Probst A.J."/>
            <person name="Thomas B.C."/>
            <person name="Singh A."/>
            <person name="Wilkins M.J."/>
            <person name="Karaoz U."/>
            <person name="Brodie E.L."/>
            <person name="Williams K.H."/>
            <person name="Hubbard S.S."/>
            <person name="Banfield J.F."/>
        </authorList>
    </citation>
    <scope>NUCLEOTIDE SEQUENCE [LARGE SCALE GENOMIC DNA]</scope>
</reference>
<dbReference type="STRING" id="1802362.A2806_04110"/>
<dbReference type="PANTHER" id="PTHR37422:SF13">
    <property type="entry name" value="LIPOPOLYSACCHARIDE BIOSYNTHESIS PROTEIN PA4999-RELATED"/>
    <property type="match status" value="1"/>
</dbReference>
<feature type="transmembrane region" description="Helical" evidence="5">
    <location>
        <begin position="51"/>
        <end position="71"/>
    </location>
</feature>
<evidence type="ECO:0000313" key="7">
    <source>
        <dbReference type="EMBL" id="OHA48852.1"/>
    </source>
</evidence>
<feature type="transmembrane region" description="Helical" evidence="5">
    <location>
        <begin position="376"/>
        <end position="398"/>
    </location>
</feature>
<proteinExistence type="predicted"/>